<dbReference type="PROSITE" id="PS51318">
    <property type="entry name" value="TAT"/>
    <property type="match status" value="1"/>
</dbReference>
<dbReference type="Gene3D" id="3.40.190.10">
    <property type="entry name" value="Periplasmic binding protein-like II"/>
    <property type="match status" value="2"/>
</dbReference>
<comment type="subcellular location">
    <subcellularLocation>
        <location evidence="5">Periplasm</location>
    </subcellularLocation>
</comment>
<evidence type="ECO:0000256" key="3">
    <source>
        <dbReference type="ARBA" id="ARBA00022597"/>
    </source>
</evidence>
<dbReference type="InterPro" id="IPR006060">
    <property type="entry name" value="Maltose/Cyclodextrin-bd"/>
</dbReference>
<evidence type="ECO:0000313" key="7">
    <source>
        <dbReference type="EMBL" id="MBB3193288.1"/>
    </source>
</evidence>
<keyword evidence="4" id="KW-0732">Signal</keyword>
<evidence type="ECO:0000256" key="2">
    <source>
        <dbReference type="ARBA" id="ARBA00022448"/>
    </source>
</evidence>
<proteinExistence type="inferred from homology"/>
<feature type="compositionally biased region" description="Low complexity" evidence="6">
    <location>
        <begin position="467"/>
        <end position="477"/>
    </location>
</feature>
<keyword evidence="3 5" id="KW-0762">Sugar transport</keyword>
<dbReference type="SUPFAM" id="SSF53850">
    <property type="entry name" value="Periplasmic binding protein-like II"/>
    <property type="match status" value="1"/>
</dbReference>
<evidence type="ECO:0000256" key="5">
    <source>
        <dbReference type="RuleBase" id="RU365005"/>
    </source>
</evidence>
<gene>
    <name evidence="7" type="ORF">FHS28_000653</name>
</gene>
<comment type="similarity">
    <text evidence="1 5">Belongs to the bacterial solute-binding protein 1 family.</text>
</comment>
<dbReference type="EMBL" id="JACHXO010000001">
    <property type="protein sequence ID" value="MBB3193288.1"/>
    <property type="molecule type" value="Genomic_DNA"/>
</dbReference>
<name>A0ABR6GQ28_9BURK</name>
<protein>
    <recommendedName>
        <fullName evidence="5">Maltodextrin-binding protein</fullName>
    </recommendedName>
</protein>
<dbReference type="PANTHER" id="PTHR30061:SF50">
    <property type="entry name" value="MALTOSE_MALTODEXTRIN-BINDING PERIPLASMIC PROTEIN"/>
    <property type="match status" value="1"/>
</dbReference>
<sequence>MRLKGEDPQGGTDGRPQDDRLMPGRRQWLRAGAGLGLQAGLGGALATFAGSASAGLLAGHEPLRIWINGDKGYEGIVRIGEVFTRDTGIAVRVEHPENGVSKFEQAAAAGKGPDVWIWPHDRAGGWAASGLIRPVAPSRRLREAINPLAWSPWRIGGRTWGYPIAIETVALICNLDLVERIPRTWEDVFELDRRLRPSGRRAIMWPYNEFYYTYPLMSAGGGFAFARRDDGSWDAGRNGIDTPGTRQGMALLKRLVDEGVVPRTATYAESEAAINEGRVAMTINGPWGWNNLKKSGLRVAAAPLPSLQGRPGRPMVGVLGAMVCAASRQPLLATEFIENYLLSLDGLRAMQAHVPLGVPANRTLLAELKHDALAAGTAAAAEQGEPMPNIPEMARFWTAMNAAVQSITQGREGVDEGLTRAARRVAGQGNGTTGTATAATTATAIHAVTAPTTASASGLGSRGGSASGSAFIGGEAC</sequence>
<dbReference type="InterPro" id="IPR006059">
    <property type="entry name" value="SBP"/>
</dbReference>
<dbReference type="Proteomes" id="UP000574369">
    <property type="component" value="Unassembled WGS sequence"/>
</dbReference>
<comment type="function">
    <text evidence="5">Part of the ABC transporter complex MalEFGK involved in maltose/maltodextrin import. Binds maltose and higher maltodextrins.</text>
</comment>
<feature type="region of interest" description="Disordered" evidence="6">
    <location>
        <begin position="454"/>
        <end position="477"/>
    </location>
</feature>
<reference evidence="7 8" key="1">
    <citation type="submission" date="2020-08" db="EMBL/GenBank/DDBJ databases">
        <title>Genomic Encyclopedia of Type Strains, Phase III (KMG-III): the genomes of soil and plant-associated and newly described type strains.</title>
        <authorList>
            <person name="Whitman W."/>
        </authorList>
    </citation>
    <scope>NUCLEOTIDE SEQUENCE [LARGE SCALE GENOMIC DNA]</scope>
    <source>
        <strain evidence="7 8">CECT 7247</strain>
    </source>
</reference>
<keyword evidence="8" id="KW-1185">Reference proteome</keyword>
<keyword evidence="2 5" id="KW-0813">Transport</keyword>
<dbReference type="NCBIfam" id="NF007011">
    <property type="entry name" value="PRK09474.1"/>
    <property type="match status" value="1"/>
</dbReference>
<dbReference type="Pfam" id="PF13416">
    <property type="entry name" value="SBP_bac_8"/>
    <property type="match status" value="1"/>
</dbReference>
<comment type="caution">
    <text evidence="7">The sequence shown here is derived from an EMBL/GenBank/DDBJ whole genome shotgun (WGS) entry which is preliminary data.</text>
</comment>
<evidence type="ECO:0000313" key="8">
    <source>
        <dbReference type="Proteomes" id="UP000574369"/>
    </source>
</evidence>
<dbReference type="RefSeq" id="WP_246409451.1">
    <property type="nucleotide sequence ID" value="NZ_JACHXO010000001.1"/>
</dbReference>
<evidence type="ECO:0000256" key="1">
    <source>
        <dbReference type="ARBA" id="ARBA00008520"/>
    </source>
</evidence>
<evidence type="ECO:0000256" key="6">
    <source>
        <dbReference type="SAM" id="MobiDB-lite"/>
    </source>
</evidence>
<feature type="region of interest" description="Disordered" evidence="6">
    <location>
        <begin position="1"/>
        <end position="23"/>
    </location>
</feature>
<dbReference type="PANTHER" id="PTHR30061">
    <property type="entry name" value="MALTOSE-BINDING PERIPLASMIC PROTEIN"/>
    <property type="match status" value="1"/>
</dbReference>
<organism evidence="7 8">
    <name type="scientific">Roseateles terrae</name>
    <dbReference type="NCBI Taxonomy" id="431060"/>
    <lineage>
        <taxon>Bacteria</taxon>
        <taxon>Pseudomonadati</taxon>
        <taxon>Pseudomonadota</taxon>
        <taxon>Betaproteobacteria</taxon>
        <taxon>Burkholderiales</taxon>
        <taxon>Sphaerotilaceae</taxon>
        <taxon>Roseateles</taxon>
    </lineage>
</organism>
<evidence type="ECO:0000256" key="4">
    <source>
        <dbReference type="ARBA" id="ARBA00022729"/>
    </source>
</evidence>
<dbReference type="PRINTS" id="PR00181">
    <property type="entry name" value="MALTOSEBP"/>
</dbReference>
<dbReference type="InterPro" id="IPR006311">
    <property type="entry name" value="TAT_signal"/>
</dbReference>
<accession>A0ABR6GQ28</accession>
<keyword evidence="5" id="KW-0574">Periplasm</keyword>